<organism evidence="2 3">
    <name type="scientific">Caenorhabditis angaria</name>
    <dbReference type="NCBI Taxonomy" id="860376"/>
    <lineage>
        <taxon>Eukaryota</taxon>
        <taxon>Metazoa</taxon>
        <taxon>Ecdysozoa</taxon>
        <taxon>Nematoda</taxon>
        <taxon>Chromadorea</taxon>
        <taxon>Rhabditida</taxon>
        <taxon>Rhabditina</taxon>
        <taxon>Rhabditomorpha</taxon>
        <taxon>Rhabditoidea</taxon>
        <taxon>Rhabditidae</taxon>
        <taxon>Peloderinae</taxon>
        <taxon>Caenorhabditis</taxon>
    </lineage>
</organism>
<feature type="transmembrane region" description="Helical" evidence="1">
    <location>
        <begin position="38"/>
        <end position="60"/>
    </location>
</feature>
<accession>A0A9P1IEW3</accession>
<sequence>MKTRPEKCILLQTFLILFIKSATIMIIIGLRLDWDMINVYYVVIDTLTTPFIIQISYLFCNKSNLETIRNILKCRRFRRIGVVYQENAIESTRNV</sequence>
<dbReference type="PANTHER" id="PTHR31720">
    <property type="entry name" value="SERPENTINE RECEPTOR, CLASS Z-RELATED"/>
    <property type="match status" value="1"/>
</dbReference>
<feature type="transmembrane region" description="Helical" evidence="1">
    <location>
        <begin position="9"/>
        <end position="32"/>
    </location>
</feature>
<comment type="caution">
    <text evidence="2">The sequence shown here is derived from an EMBL/GenBank/DDBJ whole genome shotgun (WGS) entry which is preliminary data.</text>
</comment>
<keyword evidence="1" id="KW-0472">Membrane</keyword>
<reference evidence="2" key="1">
    <citation type="submission" date="2022-11" db="EMBL/GenBank/DDBJ databases">
        <authorList>
            <person name="Kikuchi T."/>
        </authorList>
    </citation>
    <scope>NUCLEOTIDE SEQUENCE</scope>
    <source>
        <strain evidence="2">PS1010</strain>
    </source>
</reference>
<name>A0A9P1IEW3_9PELO</name>
<evidence type="ECO:0000313" key="2">
    <source>
        <dbReference type="EMBL" id="CAI5442866.1"/>
    </source>
</evidence>
<evidence type="ECO:0008006" key="4">
    <source>
        <dbReference type="Google" id="ProtNLM"/>
    </source>
</evidence>
<dbReference type="InterPro" id="IPR018817">
    <property type="entry name" value="7TM_GPCR_serpentine_rcpt_Srz"/>
</dbReference>
<proteinExistence type="predicted"/>
<protein>
    <recommendedName>
        <fullName evidence="4">Serpentine receptor class gamma</fullName>
    </recommendedName>
</protein>
<keyword evidence="1" id="KW-0812">Transmembrane</keyword>
<dbReference type="Pfam" id="PF10325">
    <property type="entry name" value="7TM_GPCR_Srz"/>
    <property type="match status" value="1"/>
</dbReference>
<gene>
    <name evidence="2" type="ORF">CAMP_LOCUS5503</name>
</gene>
<evidence type="ECO:0000313" key="3">
    <source>
        <dbReference type="Proteomes" id="UP001152747"/>
    </source>
</evidence>
<keyword evidence="1" id="KW-1133">Transmembrane helix</keyword>
<dbReference type="EMBL" id="CANHGI010000002">
    <property type="protein sequence ID" value="CAI5442866.1"/>
    <property type="molecule type" value="Genomic_DNA"/>
</dbReference>
<keyword evidence="3" id="KW-1185">Reference proteome</keyword>
<dbReference type="Proteomes" id="UP001152747">
    <property type="component" value="Unassembled WGS sequence"/>
</dbReference>
<dbReference type="OrthoDB" id="5875403at2759"/>
<evidence type="ECO:0000256" key="1">
    <source>
        <dbReference type="SAM" id="Phobius"/>
    </source>
</evidence>
<dbReference type="AlphaFoldDB" id="A0A9P1IEW3"/>